<evidence type="ECO:0000313" key="2">
    <source>
        <dbReference type="EMBL" id="MDF0590453.1"/>
    </source>
</evidence>
<evidence type="ECO:0000256" key="1">
    <source>
        <dbReference type="SAM" id="MobiDB-lite"/>
    </source>
</evidence>
<dbReference type="Gene3D" id="2.30.30.100">
    <property type="match status" value="1"/>
</dbReference>
<dbReference type="SUPFAM" id="SSF50182">
    <property type="entry name" value="Sm-like ribonucleoproteins"/>
    <property type="match status" value="1"/>
</dbReference>
<name>A0ABT5X6X2_9EURY</name>
<comment type="caution">
    <text evidence="2">The sequence shown here is derived from an EMBL/GenBank/DDBJ whole genome shotgun (WGS) entry which is preliminary data.</text>
</comment>
<dbReference type="EMBL" id="JARFPK010000013">
    <property type="protein sequence ID" value="MDF0590453.1"/>
    <property type="molecule type" value="Genomic_DNA"/>
</dbReference>
<proteinExistence type="predicted"/>
<evidence type="ECO:0000313" key="3">
    <source>
        <dbReference type="Proteomes" id="UP001220010"/>
    </source>
</evidence>
<accession>A0ABT5X6X2</accession>
<dbReference type="Proteomes" id="UP001220010">
    <property type="component" value="Unassembled WGS sequence"/>
</dbReference>
<keyword evidence="3" id="KW-1185">Reference proteome</keyword>
<organism evidence="2 3">
    <name type="scientific">Candidatus Methanocrinis natronophilus</name>
    <dbReference type="NCBI Taxonomy" id="3033396"/>
    <lineage>
        <taxon>Archaea</taxon>
        <taxon>Methanobacteriati</taxon>
        <taxon>Methanobacteriota</taxon>
        <taxon>Stenosarchaea group</taxon>
        <taxon>Methanomicrobia</taxon>
        <taxon>Methanotrichales</taxon>
        <taxon>Methanotrichaceae</taxon>
        <taxon>Methanocrinis</taxon>
    </lineage>
</organism>
<gene>
    <name evidence="2" type="ORF">P0O15_04595</name>
</gene>
<reference evidence="2 3" key="1">
    <citation type="submission" date="2023-03" db="EMBL/GenBank/DDBJ databases">
        <title>WGS of Methanotrichaceae archaeon Mx.</title>
        <authorList>
            <person name="Sorokin D.Y."/>
            <person name="Merkel A.Y."/>
        </authorList>
    </citation>
    <scope>NUCLEOTIDE SEQUENCE [LARGE SCALE GENOMIC DNA]</scope>
    <source>
        <strain evidence="2 3">Mx</strain>
    </source>
</reference>
<feature type="region of interest" description="Disordered" evidence="1">
    <location>
        <begin position="1"/>
        <end position="22"/>
    </location>
</feature>
<sequence length="85" mass="9711">MVMFIDNKREGEEETKKETAKPKQFIPKAIGQKVTIRLMDGRPLIAKLESHNNYELLLDVGKGKKIIVFKHAIGTLEYEALDEGR</sequence>
<dbReference type="InterPro" id="IPR010920">
    <property type="entry name" value="LSM_dom_sf"/>
</dbReference>
<feature type="compositionally biased region" description="Basic and acidic residues" evidence="1">
    <location>
        <begin position="1"/>
        <end position="21"/>
    </location>
</feature>
<protein>
    <submittedName>
        <fullName evidence="2">RNA chaperone Hfq</fullName>
    </submittedName>
</protein>